<reference evidence="3" key="1">
    <citation type="submission" date="2024-05" db="EMBL/GenBank/DDBJ databases">
        <title>Whole genome shotgun sequence of Streptomyces hydrogenans NBRC 13475.</title>
        <authorList>
            <person name="Komaki H."/>
            <person name="Tamura T."/>
        </authorList>
    </citation>
    <scope>NUCLEOTIDE SEQUENCE</scope>
    <source>
        <strain evidence="3">NBRC 13475</strain>
    </source>
</reference>
<evidence type="ECO:0000259" key="2">
    <source>
        <dbReference type="Pfam" id="PF11716"/>
    </source>
</evidence>
<dbReference type="EMBL" id="BNDW01000040">
    <property type="protein sequence ID" value="GHI23632.1"/>
    <property type="molecule type" value="Genomic_DNA"/>
</dbReference>
<proteinExistence type="predicted"/>
<dbReference type="Proteomes" id="UP001052739">
    <property type="component" value="Unassembled WGS sequence"/>
</dbReference>
<feature type="compositionally biased region" description="Basic and acidic residues" evidence="1">
    <location>
        <begin position="21"/>
        <end position="38"/>
    </location>
</feature>
<dbReference type="Pfam" id="PF11716">
    <property type="entry name" value="MDMPI_N"/>
    <property type="match status" value="1"/>
</dbReference>
<dbReference type="InterPro" id="IPR024344">
    <property type="entry name" value="MDMPI_metal-binding"/>
</dbReference>
<dbReference type="InterPro" id="IPR017517">
    <property type="entry name" value="Maleyloyr_isom"/>
</dbReference>
<dbReference type="NCBIfam" id="TIGR03083">
    <property type="entry name" value="maleylpyruvate isomerase family mycothiol-dependent enzyme"/>
    <property type="match status" value="1"/>
</dbReference>
<evidence type="ECO:0000256" key="1">
    <source>
        <dbReference type="SAM" id="MobiDB-lite"/>
    </source>
</evidence>
<dbReference type="InterPro" id="IPR017520">
    <property type="entry name" value="CHP03086"/>
</dbReference>
<keyword evidence="4" id="KW-1185">Reference proteome</keyword>
<gene>
    <name evidence="3" type="ORF">Shyd_50030</name>
</gene>
<sequence length="234" mass="24774">MARFFKTAAGSSPSVGAMTYDDTHSGTDGTRTRVDGPHLDFENSEARVSDLLRAAAERAVPLVEGTADDSLGMPTPCAEYDVRALLNHLYAVVVNFQALAAKESADFSEIPDRTAAPGWREGFAVETGRLVEAWAAPGAEEGTSGAMGLPARTVGAMVLLDLTVHAWDLARATGREFEPAPEVVAGLTDEVERMAPMARKMNVFGDAVDLPDGATAFERLLATTGRDPRARPAA</sequence>
<organism evidence="3 4">
    <name type="scientific">Streptomyces hydrogenans</name>
    <dbReference type="NCBI Taxonomy" id="1873719"/>
    <lineage>
        <taxon>Bacteria</taxon>
        <taxon>Bacillati</taxon>
        <taxon>Actinomycetota</taxon>
        <taxon>Actinomycetes</taxon>
        <taxon>Kitasatosporales</taxon>
        <taxon>Streptomycetaceae</taxon>
        <taxon>Streptomyces</taxon>
    </lineage>
</organism>
<evidence type="ECO:0000313" key="4">
    <source>
        <dbReference type="Proteomes" id="UP001052739"/>
    </source>
</evidence>
<comment type="caution">
    <text evidence="3">The sequence shown here is derived from an EMBL/GenBank/DDBJ whole genome shotgun (WGS) entry which is preliminary data.</text>
</comment>
<feature type="domain" description="Mycothiol-dependent maleylpyruvate isomerase metal-binding" evidence="2">
    <location>
        <begin position="52"/>
        <end position="170"/>
    </location>
</feature>
<feature type="region of interest" description="Disordered" evidence="1">
    <location>
        <begin position="1"/>
        <end position="38"/>
    </location>
</feature>
<dbReference type="SUPFAM" id="SSF109854">
    <property type="entry name" value="DinB/YfiT-like putative metalloenzymes"/>
    <property type="match status" value="1"/>
</dbReference>
<name>A0ABQ3PF35_9ACTN</name>
<accession>A0ABQ3PF35</accession>
<protein>
    <submittedName>
        <fullName evidence="3">TIGR03086 family protein</fullName>
    </submittedName>
</protein>
<dbReference type="InterPro" id="IPR034660">
    <property type="entry name" value="DinB/YfiT-like"/>
</dbReference>
<dbReference type="NCBIfam" id="TIGR03086">
    <property type="entry name" value="TIGR03086 family metal-binding protein"/>
    <property type="match status" value="1"/>
</dbReference>
<evidence type="ECO:0000313" key="3">
    <source>
        <dbReference type="EMBL" id="GHI23632.1"/>
    </source>
</evidence>
<dbReference type="Gene3D" id="1.20.120.450">
    <property type="entry name" value="dinb family like domain"/>
    <property type="match status" value="1"/>
</dbReference>